<dbReference type="PROSITE" id="PS50850">
    <property type="entry name" value="MFS"/>
    <property type="match status" value="1"/>
</dbReference>
<sequence length="431" mass="43220">MWTTRDRAAAGRPARALEALNFFLADVQAGVGPFVGVILLSRGWSADAIGSVMTLAGLAAMAATPLAGALVDTLRAKRALIVAAAAATALASLALRFADAYPAVAASQILAAVSGAVLAPAVAGVTLGIARPQGFDRQFGRNQMANHAGNVAGAALAGWLGWHAGFDAVFALVAVFTILAIASTLAIPGQAIDHACARGLDTAGAAPRTDVSHGDAFDAAPMPRAGSLRTLAANRPLLLLGASLALFHLGNAAMLPLYGMGVVATHRSNASAFTAQSVVIAQLVMVAAAWLAPRLIRAHGYWRVLLLSYLALPVRGALAAVLMSEAGVWPVQVLDGIGAGLQSVVVPALVVRLLHGSGRVNAGQGAVATAQGIGAALSPALGGMLAQHFGYPAAFVVLGAVSTGALALWLGHARSLSGVCGKPADLPAASS</sequence>
<feature type="transmembrane region" description="Helical" evidence="4">
    <location>
        <begin position="79"/>
        <end position="97"/>
    </location>
</feature>
<feature type="domain" description="Major facilitator superfamily (MFS) profile" evidence="5">
    <location>
        <begin position="1"/>
        <end position="417"/>
    </location>
</feature>
<evidence type="ECO:0000313" key="6">
    <source>
        <dbReference type="EMBL" id="KAB0636414.1"/>
    </source>
</evidence>
<dbReference type="InterPro" id="IPR036259">
    <property type="entry name" value="MFS_trans_sf"/>
</dbReference>
<keyword evidence="3 4" id="KW-0472">Membrane</keyword>
<keyword evidence="2 4" id="KW-1133">Transmembrane helix</keyword>
<feature type="transmembrane region" description="Helical" evidence="4">
    <location>
        <begin position="109"/>
        <end position="132"/>
    </location>
</feature>
<dbReference type="SUPFAM" id="SSF103473">
    <property type="entry name" value="MFS general substrate transporter"/>
    <property type="match status" value="1"/>
</dbReference>
<feature type="transmembrane region" description="Helical" evidence="4">
    <location>
        <begin position="20"/>
        <end position="42"/>
    </location>
</feature>
<dbReference type="GO" id="GO:0022857">
    <property type="term" value="F:transmembrane transporter activity"/>
    <property type="evidence" value="ECO:0007669"/>
    <property type="project" value="InterPro"/>
</dbReference>
<feature type="transmembrane region" description="Helical" evidence="4">
    <location>
        <begin position="237"/>
        <end position="258"/>
    </location>
</feature>
<accession>A0A6L3MWP0</accession>
<dbReference type="PANTHER" id="PTHR23539:SF1">
    <property type="entry name" value="MAJOR FACILITATOR SUPERFAMILY (MFS) PROFILE DOMAIN-CONTAINING PROTEIN"/>
    <property type="match status" value="1"/>
</dbReference>
<dbReference type="InterPro" id="IPR020846">
    <property type="entry name" value="MFS_dom"/>
</dbReference>
<feature type="transmembrane region" description="Helical" evidence="4">
    <location>
        <begin position="48"/>
        <end position="67"/>
    </location>
</feature>
<protein>
    <submittedName>
        <fullName evidence="6">MFS transporter</fullName>
    </submittedName>
</protein>
<dbReference type="Gene3D" id="1.20.1250.20">
    <property type="entry name" value="MFS general substrate transporter like domains"/>
    <property type="match status" value="2"/>
</dbReference>
<feature type="transmembrane region" description="Helical" evidence="4">
    <location>
        <begin position="391"/>
        <end position="410"/>
    </location>
</feature>
<feature type="transmembrane region" description="Helical" evidence="4">
    <location>
        <begin position="144"/>
        <end position="162"/>
    </location>
</feature>
<name>A0A6L3MWP0_9BURK</name>
<dbReference type="Proteomes" id="UP000473470">
    <property type="component" value="Unassembled WGS sequence"/>
</dbReference>
<evidence type="ECO:0000256" key="2">
    <source>
        <dbReference type="ARBA" id="ARBA00022989"/>
    </source>
</evidence>
<gene>
    <name evidence="6" type="ORF">F7R25_19555</name>
</gene>
<dbReference type="EMBL" id="VZOK01000028">
    <property type="protein sequence ID" value="KAB0636414.1"/>
    <property type="molecule type" value="Genomic_DNA"/>
</dbReference>
<feature type="transmembrane region" description="Helical" evidence="4">
    <location>
        <begin position="304"/>
        <end position="324"/>
    </location>
</feature>
<proteinExistence type="predicted"/>
<organism evidence="6 7">
    <name type="scientific">Burkholderia stagnalis</name>
    <dbReference type="NCBI Taxonomy" id="1503054"/>
    <lineage>
        <taxon>Bacteria</taxon>
        <taxon>Pseudomonadati</taxon>
        <taxon>Pseudomonadota</taxon>
        <taxon>Betaproteobacteria</taxon>
        <taxon>Burkholderiales</taxon>
        <taxon>Burkholderiaceae</taxon>
        <taxon>Burkholderia</taxon>
        <taxon>Burkholderia cepacia complex</taxon>
    </lineage>
</organism>
<dbReference type="RefSeq" id="WP_059885775.1">
    <property type="nucleotide sequence ID" value="NZ_CABVPM010000024.1"/>
</dbReference>
<dbReference type="Pfam" id="PF07690">
    <property type="entry name" value="MFS_1"/>
    <property type="match status" value="1"/>
</dbReference>
<dbReference type="InterPro" id="IPR011701">
    <property type="entry name" value="MFS"/>
</dbReference>
<evidence type="ECO:0000313" key="7">
    <source>
        <dbReference type="Proteomes" id="UP000473470"/>
    </source>
</evidence>
<reference evidence="6 7" key="1">
    <citation type="submission" date="2019-09" db="EMBL/GenBank/DDBJ databases">
        <title>Draft genome sequences of 48 bacterial type strains from the CCUG.</title>
        <authorList>
            <person name="Tunovic T."/>
            <person name="Pineiro-Iglesias B."/>
            <person name="Unosson C."/>
            <person name="Inganas E."/>
            <person name="Ohlen M."/>
            <person name="Cardew S."/>
            <person name="Jensie-Markopoulos S."/>
            <person name="Salva-Serra F."/>
            <person name="Jaen-Luchoro D."/>
            <person name="Karlsson R."/>
            <person name="Svensson-Stadler L."/>
            <person name="Chun J."/>
            <person name="Moore E."/>
        </authorList>
    </citation>
    <scope>NUCLEOTIDE SEQUENCE [LARGE SCALE GENOMIC DNA]</scope>
    <source>
        <strain evidence="6 7">CCUG 65686</strain>
    </source>
</reference>
<evidence type="ECO:0000256" key="1">
    <source>
        <dbReference type="ARBA" id="ARBA00022692"/>
    </source>
</evidence>
<evidence type="ECO:0000256" key="4">
    <source>
        <dbReference type="SAM" id="Phobius"/>
    </source>
</evidence>
<comment type="caution">
    <text evidence="6">The sequence shown here is derived from an EMBL/GenBank/DDBJ whole genome shotgun (WGS) entry which is preliminary data.</text>
</comment>
<dbReference type="AlphaFoldDB" id="A0A6L3MWP0"/>
<feature type="transmembrane region" description="Helical" evidence="4">
    <location>
        <begin position="270"/>
        <end position="292"/>
    </location>
</feature>
<evidence type="ECO:0000256" key="3">
    <source>
        <dbReference type="ARBA" id="ARBA00023136"/>
    </source>
</evidence>
<feature type="transmembrane region" description="Helical" evidence="4">
    <location>
        <begin position="168"/>
        <end position="188"/>
    </location>
</feature>
<evidence type="ECO:0000259" key="5">
    <source>
        <dbReference type="PROSITE" id="PS50850"/>
    </source>
</evidence>
<dbReference type="PANTHER" id="PTHR23539">
    <property type="entry name" value="MFS TRANSPORTER"/>
    <property type="match status" value="1"/>
</dbReference>
<keyword evidence="1 4" id="KW-0812">Transmembrane</keyword>